<name>A0A419RVK2_9SPHN</name>
<dbReference type="InterPro" id="IPR036365">
    <property type="entry name" value="PGBD-like_sf"/>
</dbReference>
<organism evidence="2 3">
    <name type="scientific">Aurantiacibacter aquimixticola</name>
    <dbReference type="NCBI Taxonomy" id="1958945"/>
    <lineage>
        <taxon>Bacteria</taxon>
        <taxon>Pseudomonadati</taxon>
        <taxon>Pseudomonadota</taxon>
        <taxon>Alphaproteobacteria</taxon>
        <taxon>Sphingomonadales</taxon>
        <taxon>Erythrobacteraceae</taxon>
        <taxon>Aurantiacibacter</taxon>
    </lineage>
</organism>
<dbReference type="EMBL" id="RAHX01000001">
    <property type="protein sequence ID" value="RJY09808.1"/>
    <property type="molecule type" value="Genomic_DNA"/>
</dbReference>
<protein>
    <submittedName>
        <fullName evidence="2">Peptidoglycan-binding protein</fullName>
    </submittedName>
</protein>
<dbReference type="InterPro" id="IPR002477">
    <property type="entry name" value="Peptidoglycan-bd-like"/>
</dbReference>
<keyword evidence="3" id="KW-1185">Reference proteome</keyword>
<evidence type="ECO:0000259" key="1">
    <source>
        <dbReference type="Pfam" id="PF01471"/>
    </source>
</evidence>
<proteinExistence type="predicted"/>
<dbReference type="OrthoDB" id="6507154at2"/>
<feature type="domain" description="Peptidoglycan binding-like" evidence="1">
    <location>
        <begin position="143"/>
        <end position="190"/>
    </location>
</feature>
<dbReference type="Proteomes" id="UP000285232">
    <property type="component" value="Unassembled WGS sequence"/>
</dbReference>
<dbReference type="Pfam" id="PF01471">
    <property type="entry name" value="PG_binding_1"/>
    <property type="match status" value="1"/>
</dbReference>
<dbReference type="Gene3D" id="1.10.101.10">
    <property type="entry name" value="PGBD-like superfamily/PGBD"/>
    <property type="match status" value="1"/>
</dbReference>
<dbReference type="RefSeq" id="WP_120048818.1">
    <property type="nucleotide sequence ID" value="NZ_RAHX01000001.1"/>
</dbReference>
<dbReference type="InterPro" id="IPR036366">
    <property type="entry name" value="PGBDSf"/>
</dbReference>
<accession>A0A419RVK2</accession>
<reference evidence="2 3" key="1">
    <citation type="journal article" date="2017" name="Int. J. Syst. Evol. Microbiol.">
        <title>Erythrobacter aquimixticola sp. nov., isolated from the junction between the ocean and a freshwater spring.</title>
        <authorList>
            <person name="Park S."/>
            <person name="Jung Y.T."/>
            <person name="Choi S.J."/>
            <person name="Yoon J.H."/>
        </authorList>
    </citation>
    <scope>NUCLEOTIDE SEQUENCE [LARGE SCALE GENOMIC DNA]</scope>
    <source>
        <strain evidence="2 3">JSSK-14</strain>
    </source>
</reference>
<evidence type="ECO:0000313" key="3">
    <source>
        <dbReference type="Proteomes" id="UP000285232"/>
    </source>
</evidence>
<dbReference type="SUPFAM" id="SSF47090">
    <property type="entry name" value="PGBD-like"/>
    <property type="match status" value="1"/>
</dbReference>
<comment type="caution">
    <text evidence="2">The sequence shown here is derived from an EMBL/GenBank/DDBJ whole genome shotgun (WGS) entry which is preliminary data.</text>
</comment>
<dbReference type="AlphaFoldDB" id="A0A419RVK2"/>
<sequence>MGMQLLMALAAPFAMGAAEPQEEGAGQFAVEGSGRLTCEAFNQARSDRGSAEYQRLIGFVEGYMSAANRYEPDTFDLSPWHNAAAFDLILHNHCSENPDDPVVSVAQRMVGALRPIRIAAYSPLVEVGSGENRAFVYRTILERAQAALRQHGLYDGPTDGSFSPEMRNALLAFQQRSELVETGVPDPATLWTLLNP</sequence>
<gene>
    <name evidence="2" type="ORF">D6201_10985</name>
</gene>
<evidence type="ECO:0000313" key="2">
    <source>
        <dbReference type="EMBL" id="RJY09808.1"/>
    </source>
</evidence>